<name>A0AAE1XJ00_9LAMI</name>
<dbReference type="PANTHER" id="PTHR31286:SF180">
    <property type="entry name" value="OS10G0362600 PROTEIN"/>
    <property type="match status" value="1"/>
</dbReference>
<reference evidence="2" key="1">
    <citation type="submission" date="2020-06" db="EMBL/GenBank/DDBJ databases">
        <authorList>
            <person name="Li T."/>
            <person name="Hu X."/>
            <person name="Zhang T."/>
            <person name="Song X."/>
            <person name="Zhang H."/>
            <person name="Dai N."/>
            <person name="Sheng W."/>
            <person name="Hou X."/>
            <person name="Wei L."/>
        </authorList>
    </citation>
    <scope>NUCLEOTIDE SEQUENCE</scope>
    <source>
        <strain evidence="2">3651</strain>
        <tissue evidence="2">Leaf</tissue>
    </source>
</reference>
<organism evidence="2 3">
    <name type="scientific">Sesamum alatum</name>
    <dbReference type="NCBI Taxonomy" id="300844"/>
    <lineage>
        <taxon>Eukaryota</taxon>
        <taxon>Viridiplantae</taxon>
        <taxon>Streptophyta</taxon>
        <taxon>Embryophyta</taxon>
        <taxon>Tracheophyta</taxon>
        <taxon>Spermatophyta</taxon>
        <taxon>Magnoliopsida</taxon>
        <taxon>eudicotyledons</taxon>
        <taxon>Gunneridae</taxon>
        <taxon>Pentapetalae</taxon>
        <taxon>asterids</taxon>
        <taxon>lamiids</taxon>
        <taxon>Lamiales</taxon>
        <taxon>Pedaliaceae</taxon>
        <taxon>Sesamum</taxon>
    </lineage>
</organism>
<accession>A0AAE1XJ00</accession>
<dbReference type="PANTHER" id="PTHR31286">
    <property type="entry name" value="GLYCINE-RICH CELL WALL STRUCTURAL PROTEIN 1.8-LIKE"/>
    <property type="match status" value="1"/>
</dbReference>
<sequence length="176" mass="19605">MKDRSRLGNPIAMDALTRKMERVSYARILVEVDASKSLVDNVEFILPNGVMRKQPVVYEFTPKFCSGCNRFGHLKDSCQGTQPQAAVTTTTAPVKPAALVAAKKVQPSEWTVVQRHHKSDHKNQLNGPQVVTGKPKPATIVQKPNTQHQPGPSRQQHKTDELVQQMPPQTKKELHS</sequence>
<feature type="region of interest" description="Disordered" evidence="1">
    <location>
        <begin position="108"/>
        <end position="176"/>
    </location>
</feature>
<evidence type="ECO:0008006" key="4">
    <source>
        <dbReference type="Google" id="ProtNLM"/>
    </source>
</evidence>
<evidence type="ECO:0000313" key="2">
    <source>
        <dbReference type="EMBL" id="KAK4412825.1"/>
    </source>
</evidence>
<gene>
    <name evidence="2" type="ORF">Salat_2929700</name>
</gene>
<dbReference type="InterPro" id="IPR040256">
    <property type="entry name" value="At4g02000-like"/>
</dbReference>
<dbReference type="AlphaFoldDB" id="A0AAE1XJ00"/>
<evidence type="ECO:0000256" key="1">
    <source>
        <dbReference type="SAM" id="MobiDB-lite"/>
    </source>
</evidence>
<feature type="compositionally biased region" description="Polar residues" evidence="1">
    <location>
        <begin position="142"/>
        <end position="154"/>
    </location>
</feature>
<dbReference type="Proteomes" id="UP001293254">
    <property type="component" value="Unassembled WGS sequence"/>
</dbReference>
<protein>
    <recommendedName>
        <fullName evidence="4">Zinc knuckle CX2CX4HX4C domain-containing protein</fullName>
    </recommendedName>
</protein>
<dbReference type="EMBL" id="JACGWO010000013">
    <property type="protein sequence ID" value="KAK4412825.1"/>
    <property type="molecule type" value="Genomic_DNA"/>
</dbReference>
<comment type="caution">
    <text evidence="2">The sequence shown here is derived from an EMBL/GenBank/DDBJ whole genome shotgun (WGS) entry which is preliminary data.</text>
</comment>
<keyword evidence="3" id="KW-1185">Reference proteome</keyword>
<reference evidence="2" key="2">
    <citation type="journal article" date="2024" name="Plant">
        <title>Genomic evolution and insights into agronomic trait innovations of Sesamum species.</title>
        <authorList>
            <person name="Miao H."/>
            <person name="Wang L."/>
            <person name="Qu L."/>
            <person name="Liu H."/>
            <person name="Sun Y."/>
            <person name="Le M."/>
            <person name="Wang Q."/>
            <person name="Wei S."/>
            <person name="Zheng Y."/>
            <person name="Lin W."/>
            <person name="Duan Y."/>
            <person name="Cao H."/>
            <person name="Xiong S."/>
            <person name="Wang X."/>
            <person name="Wei L."/>
            <person name="Li C."/>
            <person name="Ma Q."/>
            <person name="Ju M."/>
            <person name="Zhao R."/>
            <person name="Li G."/>
            <person name="Mu C."/>
            <person name="Tian Q."/>
            <person name="Mei H."/>
            <person name="Zhang T."/>
            <person name="Gao T."/>
            <person name="Zhang H."/>
        </authorList>
    </citation>
    <scope>NUCLEOTIDE SEQUENCE</scope>
    <source>
        <strain evidence="2">3651</strain>
    </source>
</reference>
<evidence type="ECO:0000313" key="3">
    <source>
        <dbReference type="Proteomes" id="UP001293254"/>
    </source>
</evidence>
<proteinExistence type="predicted"/>